<feature type="transmembrane region" description="Helical" evidence="1">
    <location>
        <begin position="110"/>
        <end position="132"/>
    </location>
</feature>
<protein>
    <recommendedName>
        <fullName evidence="4">EamA domain-containing protein</fullName>
    </recommendedName>
</protein>
<keyword evidence="1" id="KW-0472">Membrane</keyword>
<dbReference type="AlphaFoldDB" id="M2B5R1"/>
<evidence type="ECO:0008006" key="4">
    <source>
        <dbReference type="Google" id="ProtNLM"/>
    </source>
</evidence>
<name>M2B5R1_9BACT</name>
<accession>M2B5R1</accession>
<proteinExistence type="predicted"/>
<evidence type="ECO:0000313" key="2">
    <source>
        <dbReference type="EMBL" id="EMB17529.1"/>
    </source>
</evidence>
<keyword evidence="1" id="KW-0812">Transmembrane</keyword>
<feature type="transmembrane region" description="Helical" evidence="1">
    <location>
        <begin position="172"/>
        <end position="193"/>
    </location>
</feature>
<reference evidence="2" key="1">
    <citation type="submission" date="2012-11" db="EMBL/GenBank/DDBJ databases">
        <title>Permanent draft genomes of Rhodopirellula europaea strain SH398 and 6C.</title>
        <authorList>
            <person name="Richter M."/>
            <person name="Richter-Heitmann T."/>
            <person name="Frank C."/>
            <person name="Harder J."/>
            <person name="Glockner F.O."/>
        </authorList>
    </citation>
    <scope>NUCLEOTIDE SEQUENCE</scope>
    <source>
        <strain evidence="2">6C</strain>
    </source>
</reference>
<comment type="caution">
    <text evidence="2">The sequence shown here is derived from an EMBL/GenBank/DDBJ whole genome shotgun (WGS) entry which is preliminary data.</text>
</comment>
<feature type="transmembrane region" description="Helical" evidence="1">
    <location>
        <begin position="352"/>
        <end position="371"/>
    </location>
</feature>
<feature type="transmembrane region" description="Helical" evidence="1">
    <location>
        <begin position="199"/>
        <end position="218"/>
    </location>
</feature>
<evidence type="ECO:0000256" key="1">
    <source>
        <dbReference type="SAM" id="Phobius"/>
    </source>
</evidence>
<dbReference type="EMBL" id="ANMO01000095">
    <property type="protein sequence ID" value="EMB17529.1"/>
    <property type="molecule type" value="Genomic_DNA"/>
</dbReference>
<reference evidence="2" key="2">
    <citation type="journal article" date="2013" name="Mar. Genomics">
        <title>Expression of sulfatases in Rhodopirellula baltica and the diversity of sulfatases in the genus Rhodopirellula.</title>
        <authorList>
            <person name="Wegner C.E."/>
            <person name="Richter-Heitmann T."/>
            <person name="Klindworth A."/>
            <person name="Klockow C."/>
            <person name="Richter M."/>
            <person name="Achstetter T."/>
            <person name="Glockner F.O."/>
            <person name="Harder J."/>
        </authorList>
    </citation>
    <scope>NUCLEOTIDE SEQUENCE [LARGE SCALE GENOMIC DNA]</scope>
    <source>
        <strain evidence="2">6C</strain>
    </source>
</reference>
<dbReference type="Proteomes" id="UP000011529">
    <property type="component" value="Unassembled WGS sequence"/>
</dbReference>
<feature type="transmembrane region" description="Helical" evidence="1">
    <location>
        <begin position="290"/>
        <end position="313"/>
    </location>
</feature>
<dbReference type="PATRIC" id="fig|1263867.3.peg.1815"/>
<feature type="transmembrane region" description="Helical" evidence="1">
    <location>
        <begin position="319"/>
        <end position="340"/>
    </location>
</feature>
<organism evidence="2 3">
    <name type="scientific">Rhodopirellula europaea 6C</name>
    <dbReference type="NCBI Taxonomy" id="1263867"/>
    <lineage>
        <taxon>Bacteria</taxon>
        <taxon>Pseudomonadati</taxon>
        <taxon>Planctomycetota</taxon>
        <taxon>Planctomycetia</taxon>
        <taxon>Pirellulales</taxon>
        <taxon>Pirellulaceae</taxon>
        <taxon>Rhodopirellula</taxon>
    </lineage>
</organism>
<feature type="transmembrane region" description="Helical" evidence="1">
    <location>
        <begin position="258"/>
        <end position="278"/>
    </location>
</feature>
<feature type="transmembrane region" description="Helical" evidence="1">
    <location>
        <begin position="144"/>
        <end position="165"/>
    </location>
</feature>
<keyword evidence="3" id="KW-1185">Reference proteome</keyword>
<evidence type="ECO:0000313" key="3">
    <source>
        <dbReference type="Proteomes" id="UP000011529"/>
    </source>
</evidence>
<keyword evidence="1" id="KW-1133">Transmembrane helix</keyword>
<feature type="transmembrane region" description="Helical" evidence="1">
    <location>
        <begin position="75"/>
        <end position="98"/>
    </location>
</feature>
<gene>
    <name evidence="2" type="ORF">RE6C_01708</name>
</gene>
<sequence length="372" mass="40117">MINTVRFLGQYHRSGYHPPEFSSGISTAQERRQISPKQDALETEGQRYGDLPHPCDRIKSSAPRFNYRVGATSGIVSAMHLLLPLLASILFVCGLIFVKRVSRSDVRPDGVGQVALLFCVNMGSAGLMSLLWLFDGPETYWLNWWQPAIVAVLFMMGLLLTFTAVEVGDVSIATPVFGVKVVFVTCLLALSSANGVPSAIWGAALLAATGIALIQWTGQHHPRRIGLTILLALSAACCYATFDILVQRWSPDWGSTRFLPAVFVIVAGLSLLALPWVRWKPVVSNGNWKLMVPAVILLASQAFCITIAVSLFGDAARLNVVYSLRGLWGVLLAYAAAKIWGGDEANLSGKLLLTRLSGAALLTLAVALAVLG</sequence>
<feature type="transmembrane region" description="Helical" evidence="1">
    <location>
        <begin position="225"/>
        <end position="246"/>
    </location>
</feature>